<dbReference type="InterPro" id="IPR044844">
    <property type="entry name" value="Trans_IPPS_euk-type"/>
</dbReference>
<dbReference type="PROSITE" id="PS01044">
    <property type="entry name" value="SQUALEN_PHYTOEN_SYN_1"/>
    <property type="match status" value="1"/>
</dbReference>
<dbReference type="EMBL" id="CP002542">
    <property type="protein sequence ID" value="AEA45195.1"/>
    <property type="molecule type" value="Genomic_DNA"/>
</dbReference>
<gene>
    <name evidence="5" type="ordered locus">Fluta_3222</name>
</gene>
<dbReference type="SFLD" id="SFLDG01018">
    <property type="entry name" value="Squalene/Phytoene_Synthase_Lik"/>
    <property type="match status" value="1"/>
</dbReference>
<dbReference type="STRING" id="755732.Fluta_3222"/>
<dbReference type="InterPro" id="IPR006449">
    <property type="entry name" value="Squal_synth-like"/>
</dbReference>
<dbReference type="SFLD" id="SFLDS00005">
    <property type="entry name" value="Isoprenoid_Synthase_Type_I"/>
    <property type="match status" value="1"/>
</dbReference>
<name>F2I9L4_FLUTR</name>
<dbReference type="AlphaFoldDB" id="F2I9L4"/>
<evidence type="ECO:0000256" key="3">
    <source>
        <dbReference type="ARBA" id="ARBA00012373"/>
    </source>
</evidence>
<dbReference type="OrthoDB" id="9787280at2"/>
<keyword evidence="4 5" id="KW-0808">Transferase</keyword>
<dbReference type="InterPro" id="IPR002060">
    <property type="entry name" value="Squ/phyt_synthse"/>
</dbReference>
<dbReference type="RefSeq" id="WP_013687962.1">
    <property type="nucleotide sequence ID" value="NC_015321.1"/>
</dbReference>
<evidence type="ECO:0000313" key="5">
    <source>
        <dbReference type="EMBL" id="AEA45195.1"/>
    </source>
</evidence>
<keyword evidence="6" id="KW-1185">Reference proteome</keyword>
<dbReference type="InterPro" id="IPR019845">
    <property type="entry name" value="Squalene/phytoene_synthase_CS"/>
</dbReference>
<comment type="similarity">
    <text evidence="2">Belongs to the phytoene/squalene synthase family.</text>
</comment>
<dbReference type="InterPro" id="IPR008949">
    <property type="entry name" value="Isoprenoid_synthase_dom_sf"/>
</dbReference>
<reference evidence="5 6" key="1">
    <citation type="journal article" date="2011" name="Stand. Genomic Sci.">
        <title>Complete genome sequence of the gliding freshwater bacterium Fluviicola taffensis type strain (RW262).</title>
        <authorList>
            <person name="Woyke T."/>
            <person name="Chertkov O."/>
            <person name="Lapidus A."/>
            <person name="Nolan M."/>
            <person name="Lucas S."/>
            <person name="Del Rio T.G."/>
            <person name="Tice H."/>
            <person name="Cheng J.F."/>
            <person name="Tapia R."/>
            <person name="Han C."/>
            <person name="Goodwin L."/>
            <person name="Pitluck S."/>
            <person name="Liolios K."/>
            <person name="Pagani I."/>
            <person name="Ivanova N."/>
            <person name="Huntemann M."/>
            <person name="Mavromatis K."/>
            <person name="Mikhailova N."/>
            <person name="Pati A."/>
            <person name="Chen A."/>
            <person name="Palaniappan K."/>
            <person name="Land M."/>
            <person name="Hauser L."/>
            <person name="Brambilla E.M."/>
            <person name="Rohde M."/>
            <person name="Mwirichia R."/>
            <person name="Sikorski J."/>
            <person name="Tindall B.J."/>
            <person name="Goker M."/>
            <person name="Bristow J."/>
            <person name="Eisen J.A."/>
            <person name="Markowitz V."/>
            <person name="Hugenholtz P."/>
            <person name="Klenk H.P."/>
            <person name="Kyrpides N.C."/>
        </authorList>
    </citation>
    <scope>NUCLEOTIDE SEQUENCE [LARGE SCALE GENOMIC DNA]</scope>
    <source>
        <strain evidence="6">DSM 16823 / RW262 / RW262</strain>
    </source>
</reference>
<dbReference type="EC" id="2.5.1.21" evidence="3"/>
<dbReference type="InterPro" id="IPR033904">
    <property type="entry name" value="Trans_IPPS_HH"/>
</dbReference>
<dbReference type="Gene3D" id="1.10.600.10">
    <property type="entry name" value="Farnesyl Diphosphate Synthase"/>
    <property type="match status" value="1"/>
</dbReference>
<dbReference type="GO" id="GO:0051996">
    <property type="term" value="F:squalene synthase [NAD(P)H] activity"/>
    <property type="evidence" value="ECO:0007669"/>
    <property type="project" value="UniProtKB-EC"/>
</dbReference>
<reference evidence="6" key="2">
    <citation type="submission" date="2011-02" db="EMBL/GenBank/DDBJ databases">
        <title>The complete genome of Fluviicola taffensis DSM 16823.</title>
        <authorList>
            <consortium name="US DOE Joint Genome Institute (JGI-PGF)"/>
            <person name="Lucas S."/>
            <person name="Copeland A."/>
            <person name="Lapidus A."/>
            <person name="Bruce D."/>
            <person name="Goodwin L."/>
            <person name="Pitluck S."/>
            <person name="Kyrpides N."/>
            <person name="Mavromatis K."/>
            <person name="Ivanova N."/>
            <person name="Mikhailova N."/>
            <person name="Pagani I."/>
            <person name="Chertkov O."/>
            <person name="Detter J.C."/>
            <person name="Han C."/>
            <person name="Tapia R."/>
            <person name="Land M."/>
            <person name="Hauser L."/>
            <person name="Markowitz V."/>
            <person name="Cheng J.-F."/>
            <person name="Hugenholtz P."/>
            <person name="Woyke T."/>
            <person name="Wu D."/>
            <person name="Tindall B."/>
            <person name="Pomrenke H.G."/>
            <person name="Brambilla E."/>
            <person name="Klenk H.-P."/>
            <person name="Eisen J.A."/>
        </authorList>
    </citation>
    <scope>NUCLEOTIDE SEQUENCE [LARGE SCALE GENOMIC DNA]</scope>
    <source>
        <strain evidence="6">DSM 16823 / RW262 / RW262</strain>
    </source>
</reference>
<evidence type="ECO:0000313" key="6">
    <source>
        <dbReference type="Proteomes" id="UP000007463"/>
    </source>
</evidence>
<dbReference type="GO" id="GO:0016117">
    <property type="term" value="P:carotenoid biosynthetic process"/>
    <property type="evidence" value="ECO:0007669"/>
    <property type="project" value="UniProtKB-ARBA"/>
</dbReference>
<dbReference type="HOGENOM" id="CLU_031981_0_2_10"/>
<dbReference type="NCBIfam" id="TIGR01559">
    <property type="entry name" value="squal_synth"/>
    <property type="match status" value="1"/>
</dbReference>
<dbReference type="PANTHER" id="PTHR11626">
    <property type="entry name" value="FARNESYL-DIPHOSPHATE FARNESYLTRANSFERASE"/>
    <property type="match status" value="1"/>
</dbReference>
<dbReference type="PROSITE" id="PS01045">
    <property type="entry name" value="SQUALEN_PHYTOEN_SYN_2"/>
    <property type="match status" value="1"/>
</dbReference>
<dbReference type="GO" id="GO:0045338">
    <property type="term" value="P:farnesyl diphosphate metabolic process"/>
    <property type="evidence" value="ECO:0007669"/>
    <property type="project" value="InterPro"/>
</dbReference>
<dbReference type="PANTHER" id="PTHR11626:SF2">
    <property type="entry name" value="SQUALENE SYNTHASE"/>
    <property type="match status" value="1"/>
</dbReference>
<evidence type="ECO:0000256" key="1">
    <source>
        <dbReference type="ARBA" id="ARBA00001946"/>
    </source>
</evidence>
<dbReference type="Proteomes" id="UP000007463">
    <property type="component" value="Chromosome"/>
</dbReference>
<evidence type="ECO:0000256" key="2">
    <source>
        <dbReference type="ARBA" id="ARBA00006251"/>
    </source>
</evidence>
<sequence precursor="true">MIRRAAYYSFHVSELVYLFQMKKEFKQFKPSEYRLKDLSKSTDDLSYCYEALKKVSRSFAVVIQQLPEDLKNPVCLFYLILRGLDTIEDDMNIDNTVKKDMLLTFADRINKEEFTLENVGDTQDYQDLMLHFDKVIREYQKLGSEYKAVITEITNEMAIGMNKYAHKTVESYEDWNDYCYYVAGLVGIGLSKLFLASKLETSVKLSDKSLSNEMGLFLQKTNIIRDFAEDLEQGRIFWPEESWKNKARTLNELQADEKSGLSALNEVVVNALGHVPACLEFLDCLDDQKVFRFCAIPQLMAIATLKELYNNPDVLHKNVKIRKGKTAKYFIAIQDFNNTKKEFISILKNLEKKDHTGKIKSILAEIQK</sequence>
<accession>F2I9L4</accession>
<organism evidence="5 6">
    <name type="scientific">Fluviicola taffensis (strain DSM 16823 / NCIMB 13979 / RW262)</name>
    <dbReference type="NCBI Taxonomy" id="755732"/>
    <lineage>
        <taxon>Bacteria</taxon>
        <taxon>Pseudomonadati</taxon>
        <taxon>Bacteroidota</taxon>
        <taxon>Flavobacteriia</taxon>
        <taxon>Flavobacteriales</taxon>
        <taxon>Crocinitomicaceae</taxon>
        <taxon>Fluviicola</taxon>
    </lineage>
</organism>
<proteinExistence type="inferred from homology"/>
<protein>
    <recommendedName>
        <fullName evidence="3">squalene synthase</fullName>
        <ecNumber evidence="3">2.5.1.21</ecNumber>
    </recommendedName>
</protein>
<dbReference type="KEGG" id="fte:Fluta_3222"/>
<comment type="cofactor">
    <cofactor evidence="1">
        <name>Mg(2+)</name>
        <dbReference type="ChEBI" id="CHEBI:18420"/>
    </cofactor>
</comment>
<dbReference type="eggNOG" id="COG1562">
    <property type="taxonomic scope" value="Bacteria"/>
</dbReference>
<evidence type="ECO:0000256" key="4">
    <source>
        <dbReference type="ARBA" id="ARBA00022679"/>
    </source>
</evidence>
<dbReference type="Pfam" id="PF00494">
    <property type="entry name" value="SQS_PSY"/>
    <property type="match status" value="1"/>
</dbReference>
<dbReference type="FunFam" id="1.10.600.10:FF:000023">
    <property type="entry name" value="Squalene synthase"/>
    <property type="match status" value="1"/>
</dbReference>
<dbReference type="SUPFAM" id="SSF48576">
    <property type="entry name" value="Terpenoid synthases"/>
    <property type="match status" value="1"/>
</dbReference>
<dbReference type="CDD" id="cd00683">
    <property type="entry name" value="Trans_IPPS_HH"/>
    <property type="match status" value="1"/>
</dbReference>